<evidence type="ECO:0000313" key="1">
    <source>
        <dbReference type="EMBL" id="KKM02470.1"/>
    </source>
</evidence>
<comment type="caution">
    <text evidence="1">The sequence shown here is derived from an EMBL/GenBank/DDBJ whole genome shotgun (WGS) entry which is preliminary data.</text>
</comment>
<proteinExistence type="predicted"/>
<protein>
    <recommendedName>
        <fullName evidence="2">Transposase IS4-like domain-containing protein</fullName>
    </recommendedName>
</protein>
<sequence>MFNSQGNKLTDMERIFLEPANSTHRQYEALRAYFVDGLPSAETAARFGYSPGSFRVLCHQLRQNPHRKFFMPPQKGPRIAPKKENLREKVVALRKQNLSIYDINEVLAGDGQRLSPAAISIILKEEGFARLPRRADEERPSRPGPQKAEVADMRQLDLSPRSFHTQFGGLFLFLPSLVQIGIDRIISSIDLPGSVMIPAPCAMRSLLALKLFGRRRHSHVMSYVMDEGLALVAGLNVIPKRSFLTEYSCRIDPACYPKLMRAWFDAVTEIGLEWGVSFNLDFHTIPFHGEDALMEKHYVTKRSRRQKGILAFVVEDADKRVFCYGNADLRKDEQADEILRFVEFWKDRTGKLPEELVFDSKLTTYVNLDRLNKMGIRFITLRRRSQKMLEQIYQTPLSAWRRVKLEGVTRSYRTPRILDTRVSLADYQGPIRQISVMDLGHEEPTLLITNQLRRSPAKLISRYAQRMIIENSIADGIEFFHMDALSSAVAMKVNCDLQLTLMASSLYRLLGARIGRGYQTAKSQHIFRDFIDATASVHITEDEILVRFQKRAHNPLLIAAGFHETDIRVPWLGGKRLQLIFG</sequence>
<name>A0A0F9GUG1_9ZZZZ</name>
<evidence type="ECO:0008006" key="2">
    <source>
        <dbReference type="Google" id="ProtNLM"/>
    </source>
</evidence>
<organism evidence="1">
    <name type="scientific">marine sediment metagenome</name>
    <dbReference type="NCBI Taxonomy" id="412755"/>
    <lineage>
        <taxon>unclassified sequences</taxon>
        <taxon>metagenomes</taxon>
        <taxon>ecological metagenomes</taxon>
    </lineage>
</organism>
<dbReference type="EMBL" id="LAZR01016921">
    <property type="protein sequence ID" value="KKM02470.1"/>
    <property type="molecule type" value="Genomic_DNA"/>
</dbReference>
<accession>A0A0F9GUG1</accession>
<reference evidence="1" key="1">
    <citation type="journal article" date="2015" name="Nature">
        <title>Complex archaea that bridge the gap between prokaryotes and eukaryotes.</title>
        <authorList>
            <person name="Spang A."/>
            <person name="Saw J.H."/>
            <person name="Jorgensen S.L."/>
            <person name="Zaremba-Niedzwiedzka K."/>
            <person name="Martijn J."/>
            <person name="Lind A.E."/>
            <person name="van Eijk R."/>
            <person name="Schleper C."/>
            <person name="Guy L."/>
            <person name="Ettema T.J."/>
        </authorList>
    </citation>
    <scope>NUCLEOTIDE SEQUENCE</scope>
</reference>
<dbReference type="AlphaFoldDB" id="A0A0F9GUG1"/>
<gene>
    <name evidence="1" type="ORF">LCGC14_1784110</name>
</gene>